<dbReference type="EMBL" id="KB311801">
    <property type="protein sequence ID" value="ELT88548.1"/>
    <property type="molecule type" value="Genomic_DNA"/>
</dbReference>
<dbReference type="PROSITE" id="PS50262">
    <property type="entry name" value="G_PROTEIN_RECEP_F1_2"/>
    <property type="match status" value="1"/>
</dbReference>
<evidence type="ECO:0000256" key="4">
    <source>
        <dbReference type="ARBA" id="ARBA00023040"/>
    </source>
</evidence>
<evidence type="ECO:0000256" key="1">
    <source>
        <dbReference type="ARBA" id="ARBA00004141"/>
    </source>
</evidence>
<evidence type="ECO:0000313" key="11">
    <source>
        <dbReference type="EnsemblMetazoa" id="CapteP184989"/>
    </source>
</evidence>
<dbReference type="STRING" id="283909.R7T5S1"/>
<keyword evidence="6" id="KW-0675">Receptor</keyword>
<reference evidence="10 12" key="2">
    <citation type="journal article" date="2013" name="Nature">
        <title>Insights into bilaterian evolution from three spiralian genomes.</title>
        <authorList>
            <person name="Simakov O."/>
            <person name="Marletaz F."/>
            <person name="Cho S.J."/>
            <person name="Edsinger-Gonzales E."/>
            <person name="Havlak P."/>
            <person name="Hellsten U."/>
            <person name="Kuo D.H."/>
            <person name="Larsson T."/>
            <person name="Lv J."/>
            <person name="Arendt D."/>
            <person name="Savage R."/>
            <person name="Osoegawa K."/>
            <person name="de Jong P."/>
            <person name="Grimwood J."/>
            <person name="Chapman J.A."/>
            <person name="Shapiro H."/>
            <person name="Aerts A."/>
            <person name="Otillar R.P."/>
            <person name="Terry A.Y."/>
            <person name="Boore J.L."/>
            <person name="Grigoriev I.V."/>
            <person name="Lindberg D.R."/>
            <person name="Seaver E.C."/>
            <person name="Weisblat D.A."/>
            <person name="Putnam N.H."/>
            <person name="Rokhsar D.S."/>
        </authorList>
    </citation>
    <scope>NUCLEOTIDE SEQUENCE</scope>
    <source>
        <strain evidence="10 12">I ESC-2004</strain>
    </source>
</reference>
<evidence type="ECO:0000259" key="9">
    <source>
        <dbReference type="PROSITE" id="PS50262"/>
    </source>
</evidence>
<dbReference type="CDD" id="cd00637">
    <property type="entry name" value="7tm_classA_rhodopsin-like"/>
    <property type="match status" value="1"/>
</dbReference>
<feature type="transmembrane region" description="Helical" evidence="8">
    <location>
        <begin position="165"/>
        <end position="191"/>
    </location>
</feature>
<dbReference type="Gene3D" id="1.20.1070.10">
    <property type="entry name" value="Rhodopsin 7-helix transmembrane proteins"/>
    <property type="match status" value="1"/>
</dbReference>
<feature type="transmembrane region" description="Helical" evidence="8">
    <location>
        <begin position="118"/>
        <end position="145"/>
    </location>
</feature>
<dbReference type="EMBL" id="AMQN01003431">
    <property type="status" value="NOT_ANNOTATED_CDS"/>
    <property type="molecule type" value="Genomic_DNA"/>
</dbReference>
<reference evidence="12" key="1">
    <citation type="submission" date="2012-12" db="EMBL/GenBank/DDBJ databases">
        <authorList>
            <person name="Hellsten U."/>
            <person name="Grimwood J."/>
            <person name="Chapman J.A."/>
            <person name="Shapiro H."/>
            <person name="Aerts A."/>
            <person name="Otillar R.P."/>
            <person name="Terry A.Y."/>
            <person name="Boore J.L."/>
            <person name="Simakov O."/>
            <person name="Marletaz F."/>
            <person name="Cho S.-J."/>
            <person name="Edsinger-Gonzales E."/>
            <person name="Havlak P."/>
            <person name="Kuo D.-H."/>
            <person name="Larsson T."/>
            <person name="Lv J."/>
            <person name="Arendt D."/>
            <person name="Savage R."/>
            <person name="Osoegawa K."/>
            <person name="de Jong P."/>
            <person name="Lindberg D.R."/>
            <person name="Seaver E.C."/>
            <person name="Weisblat D.A."/>
            <person name="Putnam N.H."/>
            <person name="Grigoriev I.V."/>
            <person name="Rokhsar D.S."/>
        </authorList>
    </citation>
    <scope>NUCLEOTIDE SEQUENCE</scope>
    <source>
        <strain evidence="12">I ESC-2004</strain>
    </source>
</reference>
<protein>
    <recommendedName>
        <fullName evidence="9">G-protein coupled receptors family 1 profile domain-containing protein</fullName>
    </recommendedName>
</protein>
<evidence type="ECO:0000256" key="6">
    <source>
        <dbReference type="ARBA" id="ARBA00023170"/>
    </source>
</evidence>
<dbReference type="AlphaFoldDB" id="R7T5S1"/>
<evidence type="ECO:0000256" key="2">
    <source>
        <dbReference type="ARBA" id="ARBA00022692"/>
    </source>
</evidence>
<keyword evidence="7" id="KW-0807">Transducer</keyword>
<dbReference type="GO" id="GO:0004930">
    <property type="term" value="F:G protein-coupled receptor activity"/>
    <property type="evidence" value="ECO:0007669"/>
    <property type="project" value="UniProtKB-KW"/>
</dbReference>
<evidence type="ECO:0000256" key="7">
    <source>
        <dbReference type="ARBA" id="ARBA00023224"/>
    </source>
</evidence>
<keyword evidence="3 8" id="KW-1133">Transmembrane helix</keyword>
<reference evidence="11" key="3">
    <citation type="submission" date="2015-06" db="UniProtKB">
        <authorList>
            <consortium name="EnsemblMetazoa"/>
        </authorList>
    </citation>
    <scope>IDENTIFICATION</scope>
</reference>
<keyword evidence="12" id="KW-1185">Reference proteome</keyword>
<evidence type="ECO:0000256" key="5">
    <source>
        <dbReference type="ARBA" id="ARBA00023136"/>
    </source>
</evidence>
<keyword evidence="2 8" id="KW-0812">Transmembrane</keyword>
<feature type="domain" description="G-protein coupled receptors family 1 profile" evidence="9">
    <location>
        <begin position="21"/>
        <end position="274"/>
    </location>
</feature>
<dbReference type="OMA" id="GNITVIM"/>
<feature type="transmembrane region" description="Helical" evidence="8">
    <location>
        <begin position="255"/>
        <end position="275"/>
    </location>
</feature>
<feature type="transmembrane region" description="Helical" evidence="8">
    <location>
        <begin position="6"/>
        <end position="30"/>
    </location>
</feature>
<name>R7T5S1_CAPTE</name>
<dbReference type="HOGENOM" id="CLU_940881_0_0_1"/>
<keyword evidence="4" id="KW-0297">G-protein coupled receptor</keyword>
<sequence length="296" mass="32958">MSVFIIISCVVVLAVVFGFLGNACTVYLVLRHRSLWRWMNIFHVSLSFADCISLSTTLPGLLVLTWPGQLDSTELRVGCALFAFSGITCNVISITQLTEISVIRFFRIIRPKHHTHDCIYAVCLVAPWLLGISSALISFRTSFILTSLPGTCLSVTASWMKHPGVYTIITISYSSVVIVASAYTLIVLHLWQMLNQRVQPEPAPRPQGSTPALKRNQEATLVSIILVATFALSYLPCPTLLLVHRTLGTVPAEEAIIATFLCAQLSSVWNPYLYALRKRAFRRKFIRVLRSLTCSK</sequence>
<evidence type="ECO:0000256" key="8">
    <source>
        <dbReference type="SAM" id="Phobius"/>
    </source>
</evidence>
<keyword evidence="5 8" id="KW-0472">Membrane</keyword>
<dbReference type="GO" id="GO:0005886">
    <property type="term" value="C:plasma membrane"/>
    <property type="evidence" value="ECO:0007669"/>
    <property type="project" value="TreeGrafter"/>
</dbReference>
<feature type="transmembrane region" description="Helical" evidence="8">
    <location>
        <begin position="42"/>
        <end position="63"/>
    </location>
</feature>
<dbReference type="PANTHER" id="PTHR45695:SF9">
    <property type="entry name" value="LEUCOKININ RECEPTOR"/>
    <property type="match status" value="1"/>
</dbReference>
<dbReference type="PRINTS" id="PR00237">
    <property type="entry name" value="GPCRRHODOPSN"/>
</dbReference>
<dbReference type="Proteomes" id="UP000014760">
    <property type="component" value="Unassembled WGS sequence"/>
</dbReference>
<dbReference type="Pfam" id="PF00001">
    <property type="entry name" value="7tm_1"/>
    <property type="match status" value="1"/>
</dbReference>
<evidence type="ECO:0000313" key="10">
    <source>
        <dbReference type="EMBL" id="ELT88548.1"/>
    </source>
</evidence>
<proteinExistence type="predicted"/>
<dbReference type="EnsemblMetazoa" id="CapteT184989">
    <property type="protein sequence ID" value="CapteP184989"/>
    <property type="gene ID" value="CapteG184989"/>
</dbReference>
<feature type="transmembrane region" description="Helical" evidence="8">
    <location>
        <begin position="221"/>
        <end position="243"/>
    </location>
</feature>
<dbReference type="InterPro" id="IPR017452">
    <property type="entry name" value="GPCR_Rhodpsn_7TM"/>
</dbReference>
<dbReference type="InterPro" id="IPR000276">
    <property type="entry name" value="GPCR_Rhodpsn"/>
</dbReference>
<evidence type="ECO:0000256" key="3">
    <source>
        <dbReference type="ARBA" id="ARBA00022989"/>
    </source>
</evidence>
<evidence type="ECO:0000313" key="12">
    <source>
        <dbReference type="Proteomes" id="UP000014760"/>
    </source>
</evidence>
<accession>R7T5S1</accession>
<gene>
    <name evidence="10" type="ORF">CAPTEDRAFT_184989</name>
</gene>
<dbReference type="PANTHER" id="PTHR45695">
    <property type="entry name" value="LEUCOKININ RECEPTOR-RELATED"/>
    <property type="match status" value="1"/>
</dbReference>
<feature type="transmembrane region" description="Helical" evidence="8">
    <location>
        <begin position="75"/>
        <end position="97"/>
    </location>
</feature>
<comment type="subcellular location">
    <subcellularLocation>
        <location evidence="1">Membrane</location>
        <topology evidence="1">Multi-pass membrane protein</topology>
    </subcellularLocation>
</comment>
<dbReference type="SUPFAM" id="SSF81321">
    <property type="entry name" value="Family A G protein-coupled receptor-like"/>
    <property type="match status" value="1"/>
</dbReference>
<organism evidence="10">
    <name type="scientific">Capitella teleta</name>
    <name type="common">Polychaete worm</name>
    <dbReference type="NCBI Taxonomy" id="283909"/>
    <lineage>
        <taxon>Eukaryota</taxon>
        <taxon>Metazoa</taxon>
        <taxon>Spiralia</taxon>
        <taxon>Lophotrochozoa</taxon>
        <taxon>Annelida</taxon>
        <taxon>Polychaeta</taxon>
        <taxon>Sedentaria</taxon>
        <taxon>Scolecida</taxon>
        <taxon>Capitellidae</taxon>
        <taxon>Capitella</taxon>
    </lineage>
</organism>